<dbReference type="EMBL" id="CM044707">
    <property type="protein sequence ID" value="KAI5653618.1"/>
    <property type="molecule type" value="Genomic_DNA"/>
</dbReference>
<evidence type="ECO:0000313" key="2">
    <source>
        <dbReference type="Proteomes" id="UP001060085"/>
    </source>
</evidence>
<accession>A0ACC0A2K7</accession>
<protein>
    <submittedName>
        <fullName evidence="1">Uncharacterized protein</fullName>
    </submittedName>
</protein>
<sequence length="494" mass="56302">MATCENWQLFVHDGRHNHAIGVYTHGHAQAAKLTEEHLRQTEQFRKSNVPPNNILRIFREQNVGCATRAQKIYNVVAKIKKNRMQGRNTIDKVLCLSDQRGYAVFYKNCKDNNVLSDIVVAHLTSIEMMRTWPYEHFSKLDALKMKWKRRPDFLYYLFNTWLNPLAHKFVRCWTKSVMHFGVETTNRAESEHSVLKLWLSTCHGALDIMFLNVNSLIKGQISDIKASVEFSKTKEKFNAKRYLILRILDDIEAFWKTLEIGGCHPSTRLQDMDSEMRSLTNLLHQITTRPLSEVREMRRLAKGVLNPILPEDPGVTLTSSPEVAVTKGQKKTNSTKKDKSFWEHVSISHLQIQKSSDSGSRSGSGSGSCLGSRGRGRPPRAPRGRGRGRSPGRSSLSSVVDPSPCFTFPYTNAFLAFIYPFIENWKNVIGAGNCGYRVVADFVLGDEHQLPEIVQEVLRCMMDARYPLYTCNGFIIVANESTLGADFYYEKIKD</sequence>
<proteinExistence type="predicted"/>
<organism evidence="1 2">
    <name type="scientific">Catharanthus roseus</name>
    <name type="common">Madagascar periwinkle</name>
    <name type="synonym">Vinca rosea</name>
    <dbReference type="NCBI Taxonomy" id="4058"/>
    <lineage>
        <taxon>Eukaryota</taxon>
        <taxon>Viridiplantae</taxon>
        <taxon>Streptophyta</taxon>
        <taxon>Embryophyta</taxon>
        <taxon>Tracheophyta</taxon>
        <taxon>Spermatophyta</taxon>
        <taxon>Magnoliopsida</taxon>
        <taxon>eudicotyledons</taxon>
        <taxon>Gunneridae</taxon>
        <taxon>Pentapetalae</taxon>
        <taxon>asterids</taxon>
        <taxon>lamiids</taxon>
        <taxon>Gentianales</taxon>
        <taxon>Apocynaceae</taxon>
        <taxon>Rauvolfioideae</taxon>
        <taxon>Vinceae</taxon>
        <taxon>Catharanthinae</taxon>
        <taxon>Catharanthus</taxon>
    </lineage>
</organism>
<evidence type="ECO:0000313" key="1">
    <source>
        <dbReference type="EMBL" id="KAI5653618.1"/>
    </source>
</evidence>
<reference evidence="2" key="1">
    <citation type="journal article" date="2023" name="Nat. Plants">
        <title>Single-cell RNA sequencing provides a high-resolution roadmap for understanding the multicellular compartmentation of specialized metabolism.</title>
        <authorList>
            <person name="Sun S."/>
            <person name="Shen X."/>
            <person name="Li Y."/>
            <person name="Li Y."/>
            <person name="Wang S."/>
            <person name="Li R."/>
            <person name="Zhang H."/>
            <person name="Shen G."/>
            <person name="Guo B."/>
            <person name="Wei J."/>
            <person name="Xu J."/>
            <person name="St-Pierre B."/>
            <person name="Chen S."/>
            <person name="Sun C."/>
        </authorList>
    </citation>
    <scope>NUCLEOTIDE SEQUENCE [LARGE SCALE GENOMIC DNA]</scope>
</reference>
<name>A0ACC0A2K7_CATRO</name>
<comment type="caution">
    <text evidence="1">The sequence shown here is derived from an EMBL/GenBank/DDBJ whole genome shotgun (WGS) entry which is preliminary data.</text>
</comment>
<keyword evidence="2" id="KW-1185">Reference proteome</keyword>
<gene>
    <name evidence="1" type="ORF">M9H77_30805</name>
</gene>
<dbReference type="Proteomes" id="UP001060085">
    <property type="component" value="Linkage Group LG07"/>
</dbReference>